<dbReference type="EMBL" id="QRDX01000008">
    <property type="protein sequence ID" value="RED45637.1"/>
    <property type="molecule type" value="Genomic_DNA"/>
</dbReference>
<proteinExistence type="predicted"/>
<evidence type="ECO:0000313" key="3">
    <source>
        <dbReference type="Proteomes" id="UP000256629"/>
    </source>
</evidence>
<dbReference type="RefSeq" id="WP_147297778.1">
    <property type="nucleotide sequence ID" value="NZ_QRDX01000008.1"/>
</dbReference>
<evidence type="ECO:0008006" key="4">
    <source>
        <dbReference type="Google" id="ProtNLM"/>
    </source>
</evidence>
<keyword evidence="1" id="KW-0732">Signal</keyword>
<dbReference type="Proteomes" id="UP000256629">
    <property type="component" value="Unassembled WGS sequence"/>
</dbReference>
<feature type="chain" id="PRO_5017683864" description="DUF3887 domain-containing protein" evidence="1">
    <location>
        <begin position="18"/>
        <end position="150"/>
    </location>
</feature>
<sequence length="150" mass="17168">MRPLFLFMLLFIQTAWGQISMSDCISVTQDAISDIKSDNLEQALDLFRVPSESIELQLEKAISNYLGCQHKTELKNINSKTKDHFINKCVYMDDTGEIHLMISFYYEIDTETALIDKITIKDKSHFPTKEILAKRKKGGLIINTPPPVNN</sequence>
<accession>A0A3D9H822</accession>
<keyword evidence="3" id="KW-1185">Reference proteome</keyword>
<gene>
    <name evidence="2" type="ORF">DFQ02_10815</name>
</gene>
<reference evidence="2 3" key="1">
    <citation type="submission" date="2018-07" db="EMBL/GenBank/DDBJ databases">
        <title>Genomic Encyclopedia of Type Strains, Phase III (KMG-III): the genomes of soil and plant-associated and newly described type strains.</title>
        <authorList>
            <person name="Whitman W."/>
        </authorList>
    </citation>
    <scope>NUCLEOTIDE SEQUENCE [LARGE SCALE GENOMIC DNA]</scope>
    <source>
        <strain evidence="2 3">CECT 8487</strain>
    </source>
</reference>
<dbReference type="AlphaFoldDB" id="A0A3D9H822"/>
<feature type="signal peptide" evidence="1">
    <location>
        <begin position="1"/>
        <end position="17"/>
    </location>
</feature>
<protein>
    <recommendedName>
        <fullName evidence="4">DUF3887 domain-containing protein</fullName>
    </recommendedName>
</protein>
<evidence type="ECO:0000256" key="1">
    <source>
        <dbReference type="SAM" id="SignalP"/>
    </source>
</evidence>
<organism evidence="2 3">
    <name type="scientific">Seonamhaeicola aphaedonensis</name>
    <dbReference type="NCBI Taxonomy" id="1461338"/>
    <lineage>
        <taxon>Bacteria</taxon>
        <taxon>Pseudomonadati</taxon>
        <taxon>Bacteroidota</taxon>
        <taxon>Flavobacteriia</taxon>
        <taxon>Flavobacteriales</taxon>
        <taxon>Flavobacteriaceae</taxon>
    </lineage>
</organism>
<evidence type="ECO:0000313" key="2">
    <source>
        <dbReference type="EMBL" id="RED45637.1"/>
    </source>
</evidence>
<name>A0A3D9H822_9FLAO</name>
<comment type="caution">
    <text evidence="2">The sequence shown here is derived from an EMBL/GenBank/DDBJ whole genome shotgun (WGS) entry which is preliminary data.</text>
</comment>